<dbReference type="Proteomes" id="UP001165439">
    <property type="component" value="Unassembled WGS sequence"/>
</dbReference>
<reference evidence="1" key="1">
    <citation type="submission" date="2023-06" db="EMBL/GenBank/DDBJ databases">
        <title>MBL-encoding genomic islands in Pseudomonas spp. in Poland.</title>
        <authorList>
            <person name="Urbanowicz P."/>
            <person name="Izdebski R."/>
            <person name="Biedrzycka M."/>
            <person name="Gniadkowski M."/>
        </authorList>
    </citation>
    <scope>NUCLEOTIDE SEQUENCE</scope>
    <source>
        <strain evidence="1">NMI5768_13</strain>
    </source>
</reference>
<evidence type="ECO:0000313" key="2">
    <source>
        <dbReference type="Proteomes" id="UP001165439"/>
    </source>
</evidence>
<sequence length="111" mass="12177">MSELEELLLAAKAAGLEVEPCTCRDPKWPLRIKGQSGTRAHWNPNINDGDAFKLAIDLGIQIHIEGSGESESVWADDTMVWVDSEYAQGDRRKAARTAIVSVAAQRGEQMP</sequence>
<organism evidence="1 2">
    <name type="scientific">Pseudomonas alloputida</name>
    <dbReference type="NCBI Taxonomy" id="1940621"/>
    <lineage>
        <taxon>Bacteria</taxon>
        <taxon>Pseudomonadati</taxon>
        <taxon>Pseudomonadota</taxon>
        <taxon>Gammaproteobacteria</taxon>
        <taxon>Pseudomonadales</taxon>
        <taxon>Pseudomonadaceae</taxon>
        <taxon>Pseudomonas</taxon>
    </lineage>
</organism>
<evidence type="ECO:0000313" key="1">
    <source>
        <dbReference type="EMBL" id="MDM3953204.1"/>
    </source>
</evidence>
<protein>
    <submittedName>
        <fullName evidence="1">Uncharacterized protein</fullName>
    </submittedName>
</protein>
<dbReference type="AlphaFoldDB" id="A0AAW7HH31"/>
<dbReference type="GeneID" id="83680998"/>
<accession>A0AAW7HH31</accession>
<dbReference type="EMBL" id="JAJSRF020000001">
    <property type="protein sequence ID" value="MDM3953204.1"/>
    <property type="molecule type" value="Genomic_DNA"/>
</dbReference>
<gene>
    <name evidence="1" type="ORF">LU674_012860</name>
</gene>
<proteinExistence type="predicted"/>
<dbReference type="RefSeq" id="WP_232856978.1">
    <property type="nucleotide sequence ID" value="NZ_CP128540.1"/>
</dbReference>
<comment type="caution">
    <text evidence="1">The sequence shown here is derived from an EMBL/GenBank/DDBJ whole genome shotgun (WGS) entry which is preliminary data.</text>
</comment>
<name>A0AAW7HH31_9PSED</name>